<feature type="compositionally biased region" description="Pro residues" evidence="5">
    <location>
        <begin position="154"/>
        <end position="172"/>
    </location>
</feature>
<dbReference type="GO" id="GO:0008270">
    <property type="term" value="F:zinc ion binding"/>
    <property type="evidence" value="ECO:0007669"/>
    <property type="project" value="UniProtKB-KW"/>
</dbReference>
<protein>
    <recommendedName>
        <fullName evidence="7">C3H1-type domain-containing protein</fullName>
    </recommendedName>
</protein>
<proteinExistence type="predicted"/>
<organism evidence="8 9">
    <name type="scientific">Trapa natans</name>
    <name type="common">Water chestnut</name>
    <dbReference type="NCBI Taxonomy" id="22666"/>
    <lineage>
        <taxon>Eukaryota</taxon>
        <taxon>Viridiplantae</taxon>
        <taxon>Streptophyta</taxon>
        <taxon>Embryophyta</taxon>
        <taxon>Tracheophyta</taxon>
        <taxon>Spermatophyta</taxon>
        <taxon>Magnoliopsida</taxon>
        <taxon>eudicotyledons</taxon>
        <taxon>Gunneridae</taxon>
        <taxon>Pentapetalae</taxon>
        <taxon>rosids</taxon>
        <taxon>malvids</taxon>
        <taxon>Myrtales</taxon>
        <taxon>Lythraceae</taxon>
        <taxon>Trapa</taxon>
    </lineage>
</organism>
<dbReference type="PROSITE" id="PS50103">
    <property type="entry name" value="ZF_C3H1"/>
    <property type="match status" value="1"/>
</dbReference>
<dbReference type="InterPro" id="IPR036236">
    <property type="entry name" value="Znf_C2H2_sf"/>
</dbReference>
<feature type="signal peptide" evidence="6">
    <location>
        <begin position="1"/>
        <end position="18"/>
    </location>
</feature>
<dbReference type="Gene3D" id="4.10.1000.10">
    <property type="entry name" value="Zinc finger, CCCH-type"/>
    <property type="match status" value="1"/>
</dbReference>
<feature type="chain" id="PRO_5042993087" description="C3H1-type domain-containing protein" evidence="6">
    <location>
        <begin position="19"/>
        <end position="172"/>
    </location>
</feature>
<evidence type="ECO:0000313" key="8">
    <source>
        <dbReference type="EMBL" id="KAK4793305.1"/>
    </source>
</evidence>
<gene>
    <name evidence="8" type="ORF">SAY86_023740</name>
</gene>
<evidence type="ECO:0000313" key="9">
    <source>
        <dbReference type="Proteomes" id="UP001346149"/>
    </source>
</evidence>
<keyword evidence="2 4" id="KW-0863">Zinc-finger</keyword>
<keyword evidence="6" id="KW-0732">Signal</keyword>
<dbReference type="PANTHER" id="PTHR16465">
    <property type="entry name" value="NUCLEASE-RELATED"/>
    <property type="match status" value="1"/>
</dbReference>
<feature type="domain" description="C3H1-type" evidence="7">
    <location>
        <begin position="82"/>
        <end position="105"/>
    </location>
</feature>
<dbReference type="GO" id="GO:0005689">
    <property type="term" value="C:U12-type spliceosomal complex"/>
    <property type="evidence" value="ECO:0007669"/>
    <property type="project" value="TreeGrafter"/>
</dbReference>
<evidence type="ECO:0000256" key="6">
    <source>
        <dbReference type="SAM" id="SignalP"/>
    </source>
</evidence>
<dbReference type="SUPFAM" id="SSF57667">
    <property type="entry name" value="beta-beta-alpha zinc fingers"/>
    <property type="match status" value="1"/>
</dbReference>
<dbReference type="SMART" id="SM00356">
    <property type="entry name" value="ZnF_C3H1"/>
    <property type="match status" value="1"/>
</dbReference>
<dbReference type="AlphaFoldDB" id="A0AAN7LVH3"/>
<dbReference type="InterPro" id="IPR000571">
    <property type="entry name" value="Znf_CCCH"/>
</dbReference>
<evidence type="ECO:0000256" key="2">
    <source>
        <dbReference type="ARBA" id="ARBA00022771"/>
    </source>
</evidence>
<sequence>MFFFHVMSLFSVSPFGLSERMPVGKYYCDYCDKEFQDTLSSRKRHIQSIQHIRAKALWYDSILHSAPSESNQSYGEGILRGVCNRFLKMGSCPYGDSCKYIHPKNLGSSGARLPSDNMQQPATIAGTQLPTGVLLQGDILKDTMGMTWSNLPPSLRPPPEGGWPPLPPVEWG</sequence>
<accession>A0AAN7LVH3</accession>
<keyword evidence="9" id="KW-1185">Reference proteome</keyword>
<name>A0AAN7LVH3_TRANT</name>
<dbReference type="InterPro" id="IPR013085">
    <property type="entry name" value="U1-CZ_Znf_C2H2"/>
</dbReference>
<evidence type="ECO:0000256" key="1">
    <source>
        <dbReference type="ARBA" id="ARBA00022723"/>
    </source>
</evidence>
<evidence type="ECO:0000256" key="4">
    <source>
        <dbReference type="PROSITE-ProRule" id="PRU00723"/>
    </source>
</evidence>
<dbReference type="InterPro" id="IPR036855">
    <property type="entry name" value="Znf_CCCH_sf"/>
</dbReference>
<dbReference type="Gene3D" id="3.30.160.60">
    <property type="entry name" value="Classic Zinc Finger"/>
    <property type="match status" value="1"/>
</dbReference>
<reference evidence="8 9" key="1">
    <citation type="journal article" date="2023" name="Hortic Res">
        <title>Pangenome of water caltrop reveals structural variations and asymmetric subgenome divergence after allopolyploidization.</title>
        <authorList>
            <person name="Zhang X."/>
            <person name="Chen Y."/>
            <person name="Wang L."/>
            <person name="Yuan Y."/>
            <person name="Fang M."/>
            <person name="Shi L."/>
            <person name="Lu R."/>
            <person name="Comes H.P."/>
            <person name="Ma Y."/>
            <person name="Chen Y."/>
            <person name="Huang G."/>
            <person name="Zhou Y."/>
            <person name="Zheng Z."/>
            <person name="Qiu Y."/>
        </authorList>
    </citation>
    <scope>NUCLEOTIDE SEQUENCE [LARGE SCALE GENOMIC DNA]</scope>
    <source>
        <strain evidence="8">F231</strain>
    </source>
</reference>
<evidence type="ECO:0000256" key="5">
    <source>
        <dbReference type="SAM" id="MobiDB-lite"/>
    </source>
</evidence>
<evidence type="ECO:0000259" key="7">
    <source>
        <dbReference type="PROSITE" id="PS50103"/>
    </source>
</evidence>
<dbReference type="Pfam" id="PF00642">
    <property type="entry name" value="zf-CCCH"/>
    <property type="match status" value="1"/>
</dbReference>
<feature type="region of interest" description="Disordered" evidence="5">
    <location>
        <begin position="150"/>
        <end position="172"/>
    </location>
</feature>
<dbReference type="Pfam" id="PF06220">
    <property type="entry name" value="zf-U1"/>
    <property type="match status" value="1"/>
</dbReference>
<comment type="caution">
    <text evidence="8">The sequence shown here is derived from an EMBL/GenBank/DDBJ whole genome shotgun (WGS) entry which is preliminary data.</text>
</comment>
<keyword evidence="3 4" id="KW-0862">Zinc</keyword>
<feature type="zinc finger region" description="C3H1-type" evidence="4">
    <location>
        <begin position="82"/>
        <end position="105"/>
    </location>
</feature>
<dbReference type="SUPFAM" id="SSF90229">
    <property type="entry name" value="CCCH zinc finger"/>
    <property type="match status" value="1"/>
</dbReference>
<dbReference type="Proteomes" id="UP001346149">
    <property type="component" value="Unassembled WGS sequence"/>
</dbReference>
<keyword evidence="1 4" id="KW-0479">Metal-binding</keyword>
<dbReference type="EMBL" id="JAXQNO010000008">
    <property type="protein sequence ID" value="KAK4793305.1"/>
    <property type="molecule type" value="Genomic_DNA"/>
</dbReference>
<dbReference type="PANTHER" id="PTHR16465:SF0">
    <property type="entry name" value="ZINC FINGER MATRIN-TYPE PROTEIN 5"/>
    <property type="match status" value="1"/>
</dbReference>
<evidence type="ECO:0000256" key="3">
    <source>
        <dbReference type="ARBA" id="ARBA00022833"/>
    </source>
</evidence>